<feature type="domain" description="Peptidase S24/S26A/S26B/S26C" evidence="15">
    <location>
        <begin position="99"/>
        <end position="213"/>
    </location>
</feature>
<organism evidence="17 18">
    <name type="scientific">Desmospora activa DSM 45169</name>
    <dbReference type="NCBI Taxonomy" id="1121389"/>
    <lineage>
        <taxon>Bacteria</taxon>
        <taxon>Bacillati</taxon>
        <taxon>Bacillota</taxon>
        <taxon>Bacilli</taxon>
        <taxon>Bacillales</taxon>
        <taxon>Thermoactinomycetaceae</taxon>
        <taxon>Desmospora</taxon>
    </lineage>
</organism>
<keyword evidence="5 13" id="KW-0227">DNA damage</keyword>
<feature type="DNA-binding region" description="H-T-H motif" evidence="13">
    <location>
        <begin position="40"/>
        <end position="60"/>
    </location>
</feature>
<dbReference type="InterPro" id="IPR006199">
    <property type="entry name" value="LexA_DNA-bd_dom"/>
</dbReference>
<evidence type="ECO:0000256" key="14">
    <source>
        <dbReference type="RuleBase" id="RU003991"/>
    </source>
</evidence>
<reference evidence="17 18" key="1">
    <citation type="submission" date="2018-04" db="EMBL/GenBank/DDBJ databases">
        <title>Genomic Encyclopedia of Archaeal and Bacterial Type Strains, Phase II (KMG-II): from individual species to whole genera.</title>
        <authorList>
            <person name="Goeker M."/>
        </authorList>
    </citation>
    <scope>NUCLEOTIDE SEQUENCE [LARGE SCALE GENOMIC DNA]</scope>
    <source>
        <strain evidence="17 18">DSM 45169</strain>
    </source>
</reference>
<dbReference type="CDD" id="cd00090">
    <property type="entry name" value="HTH_ARSR"/>
    <property type="match status" value="1"/>
</dbReference>
<proteinExistence type="inferred from homology"/>
<evidence type="ECO:0000256" key="8">
    <source>
        <dbReference type="ARBA" id="ARBA00023015"/>
    </source>
</evidence>
<dbReference type="PANTHER" id="PTHR33516:SF2">
    <property type="entry name" value="LEXA REPRESSOR-RELATED"/>
    <property type="match status" value="1"/>
</dbReference>
<dbReference type="GO" id="GO:0003677">
    <property type="term" value="F:DNA binding"/>
    <property type="evidence" value="ECO:0007669"/>
    <property type="project" value="UniProtKB-UniRule"/>
</dbReference>
<dbReference type="GO" id="GO:0006508">
    <property type="term" value="P:proteolysis"/>
    <property type="evidence" value="ECO:0007669"/>
    <property type="project" value="InterPro"/>
</dbReference>
<comment type="subunit">
    <text evidence="2 13">Homodimer.</text>
</comment>
<gene>
    <name evidence="13" type="primary">lexA</name>
    <name evidence="17" type="ORF">C8J48_1375</name>
</gene>
<dbReference type="GO" id="GO:0045892">
    <property type="term" value="P:negative regulation of DNA-templated transcription"/>
    <property type="evidence" value="ECO:0007669"/>
    <property type="project" value="UniProtKB-UniRule"/>
</dbReference>
<keyword evidence="10 13" id="KW-0804">Transcription</keyword>
<dbReference type="AlphaFoldDB" id="A0A2T4ZA65"/>
<dbReference type="Pfam" id="PF01726">
    <property type="entry name" value="LexA_DNA_bind"/>
    <property type="match status" value="1"/>
</dbReference>
<dbReference type="SUPFAM" id="SSF46785">
    <property type="entry name" value="Winged helix' DNA-binding domain"/>
    <property type="match status" value="1"/>
</dbReference>
<feature type="active site" description="For autocatalytic cleavage activity" evidence="13">
    <location>
        <position position="142"/>
    </location>
</feature>
<dbReference type="EC" id="3.4.21.88" evidence="13"/>
<evidence type="ECO:0000256" key="3">
    <source>
        <dbReference type="ARBA" id="ARBA00022491"/>
    </source>
</evidence>
<dbReference type="InterPro" id="IPR015927">
    <property type="entry name" value="Peptidase_S24_S26A/B/C"/>
</dbReference>
<keyword evidence="6 13" id="KW-0378">Hydrolase</keyword>
<dbReference type="GO" id="GO:0006260">
    <property type="term" value="P:DNA replication"/>
    <property type="evidence" value="ECO:0007669"/>
    <property type="project" value="UniProtKB-UniRule"/>
</dbReference>
<keyword evidence="18" id="KW-1185">Reference proteome</keyword>
<comment type="function">
    <text evidence="13">Represses a number of genes involved in the response to DNA damage (SOS response), including recA and lexA. In the presence of single-stranded DNA, RecA interacts with LexA causing an autocatalytic cleavage which disrupts the DNA-binding part of LexA, leading to derepression of the SOS regulon and eventually DNA repair.</text>
</comment>
<comment type="caution">
    <text evidence="17">The sequence shown here is derived from an EMBL/GenBank/DDBJ whole genome shotgun (WGS) entry which is preliminary data.</text>
</comment>
<keyword evidence="8 13" id="KW-0805">Transcription regulation</keyword>
<dbReference type="InterPro" id="IPR036388">
    <property type="entry name" value="WH-like_DNA-bd_sf"/>
</dbReference>
<keyword evidence="11 13" id="KW-0234">DNA repair</keyword>
<dbReference type="InterPro" id="IPR036286">
    <property type="entry name" value="LexA/Signal_pep-like_sf"/>
</dbReference>
<evidence type="ECO:0000256" key="6">
    <source>
        <dbReference type="ARBA" id="ARBA00022801"/>
    </source>
</evidence>
<evidence type="ECO:0000256" key="4">
    <source>
        <dbReference type="ARBA" id="ARBA00022705"/>
    </source>
</evidence>
<accession>A0A2T4ZA65</accession>
<dbReference type="FunFam" id="2.10.109.10:FF:000001">
    <property type="entry name" value="LexA repressor"/>
    <property type="match status" value="1"/>
</dbReference>
<dbReference type="InterPro" id="IPR050077">
    <property type="entry name" value="LexA_repressor"/>
</dbReference>
<evidence type="ECO:0000259" key="15">
    <source>
        <dbReference type="Pfam" id="PF00717"/>
    </source>
</evidence>
<protein>
    <recommendedName>
        <fullName evidence="13">LexA repressor</fullName>
        <ecNumber evidence="13">3.4.21.88</ecNumber>
    </recommendedName>
</protein>
<feature type="active site" description="For autocatalytic cleavage activity" evidence="13">
    <location>
        <position position="180"/>
    </location>
</feature>
<evidence type="ECO:0000256" key="11">
    <source>
        <dbReference type="ARBA" id="ARBA00023204"/>
    </source>
</evidence>
<dbReference type="InterPro" id="IPR036390">
    <property type="entry name" value="WH_DNA-bd_sf"/>
</dbReference>
<dbReference type="InterPro" id="IPR006197">
    <property type="entry name" value="Peptidase_S24_LexA"/>
</dbReference>
<evidence type="ECO:0000313" key="17">
    <source>
        <dbReference type="EMBL" id="PTM58782.1"/>
    </source>
</evidence>
<evidence type="ECO:0000256" key="9">
    <source>
        <dbReference type="ARBA" id="ARBA00023125"/>
    </source>
</evidence>
<dbReference type="CDD" id="cd06529">
    <property type="entry name" value="S24_LexA-like"/>
    <property type="match status" value="1"/>
</dbReference>
<evidence type="ECO:0000259" key="16">
    <source>
        <dbReference type="Pfam" id="PF01726"/>
    </source>
</evidence>
<dbReference type="PRINTS" id="PR00726">
    <property type="entry name" value="LEXASERPTASE"/>
</dbReference>
<comment type="similarity">
    <text evidence="1 13 14">Belongs to the peptidase S24 family.</text>
</comment>
<evidence type="ECO:0000256" key="1">
    <source>
        <dbReference type="ARBA" id="ARBA00007484"/>
    </source>
</evidence>
<dbReference type="EMBL" id="PZZP01000001">
    <property type="protein sequence ID" value="PTM58782.1"/>
    <property type="molecule type" value="Genomic_DNA"/>
</dbReference>
<evidence type="ECO:0000256" key="12">
    <source>
        <dbReference type="ARBA" id="ARBA00023236"/>
    </source>
</evidence>
<dbReference type="Gene3D" id="2.10.109.10">
    <property type="entry name" value="Umud Fragment, subunit A"/>
    <property type="match status" value="1"/>
</dbReference>
<dbReference type="PANTHER" id="PTHR33516">
    <property type="entry name" value="LEXA REPRESSOR"/>
    <property type="match status" value="1"/>
</dbReference>
<evidence type="ECO:0000313" key="18">
    <source>
        <dbReference type="Proteomes" id="UP000241639"/>
    </source>
</evidence>
<evidence type="ECO:0000256" key="13">
    <source>
        <dbReference type="HAMAP-Rule" id="MF_00015"/>
    </source>
</evidence>
<keyword evidence="12 13" id="KW-0742">SOS response</keyword>
<keyword evidence="9 13" id="KW-0238">DNA-binding</keyword>
<evidence type="ECO:0000256" key="7">
    <source>
        <dbReference type="ARBA" id="ARBA00022813"/>
    </source>
</evidence>
<dbReference type="HAMAP" id="MF_00015">
    <property type="entry name" value="LexA"/>
    <property type="match status" value="1"/>
</dbReference>
<dbReference type="Pfam" id="PF00717">
    <property type="entry name" value="Peptidase_S24"/>
    <property type="match status" value="1"/>
</dbReference>
<evidence type="ECO:0000256" key="2">
    <source>
        <dbReference type="ARBA" id="ARBA00011738"/>
    </source>
</evidence>
<dbReference type="NCBIfam" id="TIGR00498">
    <property type="entry name" value="lexA"/>
    <property type="match status" value="1"/>
</dbReference>
<dbReference type="GO" id="GO:0009432">
    <property type="term" value="P:SOS response"/>
    <property type="evidence" value="ECO:0007669"/>
    <property type="project" value="UniProtKB-UniRule"/>
</dbReference>
<dbReference type="InterPro" id="IPR039418">
    <property type="entry name" value="LexA-like"/>
</dbReference>
<sequence>MVIEVKGKGMNVLSKLSPRQQAILDYIKQEVREKGYPPSVREIGEAVGLASSSTVHGHLSRLEKKGLIRRDPTKPRAIEVLDEDRANRPDLVANTVMVPLVGKVTAGEPITAVENIEDYFPIPRRMVGQEDSAFLLSVRGDSMINAGVMDGDFVLVRQQQSADNGDIIVAMTPDTEATVKRFYKEKDHIRLQPENDQMEPILLPEVAILGKVVGLFRELH</sequence>
<feature type="domain" description="LexA repressor DNA-binding" evidence="16">
    <location>
        <begin position="14"/>
        <end position="77"/>
    </location>
</feature>
<comment type="catalytic activity">
    <reaction evidence="13">
        <text>Hydrolysis of Ala-|-Gly bond in repressor LexA.</text>
        <dbReference type="EC" id="3.4.21.88"/>
    </reaction>
</comment>
<dbReference type="GO" id="GO:0004252">
    <property type="term" value="F:serine-type endopeptidase activity"/>
    <property type="evidence" value="ECO:0007669"/>
    <property type="project" value="UniProtKB-UniRule"/>
</dbReference>
<dbReference type="InterPro" id="IPR011991">
    <property type="entry name" value="ArsR-like_HTH"/>
</dbReference>
<dbReference type="Proteomes" id="UP000241639">
    <property type="component" value="Unassembled WGS sequence"/>
</dbReference>
<name>A0A2T4ZA65_9BACL</name>
<dbReference type="SUPFAM" id="SSF51306">
    <property type="entry name" value="LexA/Signal peptidase"/>
    <property type="match status" value="1"/>
</dbReference>
<dbReference type="FunFam" id="1.10.10.10:FF:000009">
    <property type="entry name" value="LexA repressor"/>
    <property type="match status" value="1"/>
</dbReference>
<evidence type="ECO:0000256" key="5">
    <source>
        <dbReference type="ARBA" id="ARBA00022763"/>
    </source>
</evidence>
<keyword evidence="7 13" id="KW-0068">Autocatalytic cleavage</keyword>
<feature type="site" description="Cleavage; by autolysis" evidence="13">
    <location>
        <begin position="106"/>
        <end position="107"/>
    </location>
</feature>
<keyword evidence="4 13" id="KW-0235">DNA replication</keyword>
<dbReference type="Gene3D" id="1.10.10.10">
    <property type="entry name" value="Winged helix-like DNA-binding domain superfamily/Winged helix DNA-binding domain"/>
    <property type="match status" value="1"/>
</dbReference>
<dbReference type="InterPro" id="IPR006200">
    <property type="entry name" value="LexA"/>
</dbReference>
<dbReference type="GO" id="GO:0006281">
    <property type="term" value="P:DNA repair"/>
    <property type="evidence" value="ECO:0007669"/>
    <property type="project" value="UniProtKB-UniRule"/>
</dbReference>
<evidence type="ECO:0000256" key="10">
    <source>
        <dbReference type="ARBA" id="ARBA00023163"/>
    </source>
</evidence>
<keyword evidence="3 13" id="KW-0678">Repressor</keyword>